<feature type="disulfide bond" evidence="5">
    <location>
        <begin position="436"/>
        <end position="445"/>
    </location>
</feature>
<feature type="domain" description="EGF-like" evidence="9">
    <location>
        <begin position="121"/>
        <end position="159"/>
    </location>
</feature>
<feature type="domain" description="EGF-like" evidence="9">
    <location>
        <begin position="199"/>
        <end position="235"/>
    </location>
</feature>
<feature type="domain" description="EGF-like" evidence="9">
    <location>
        <begin position="938"/>
        <end position="974"/>
    </location>
</feature>
<dbReference type="CDD" id="cd00110">
    <property type="entry name" value="LamG"/>
    <property type="match status" value="3"/>
</dbReference>
<keyword evidence="7" id="KW-0472">Membrane</keyword>
<dbReference type="InterPro" id="IPR009030">
    <property type="entry name" value="Growth_fac_rcpt_cys_sf"/>
</dbReference>
<evidence type="ECO:0000256" key="3">
    <source>
        <dbReference type="ARBA" id="ARBA00023157"/>
    </source>
</evidence>
<feature type="disulfide bond" evidence="5">
    <location>
        <begin position="1385"/>
        <end position="1394"/>
    </location>
</feature>
<feature type="domain" description="EGF-like" evidence="9">
    <location>
        <begin position="352"/>
        <end position="388"/>
    </location>
</feature>
<feature type="disulfide bond" evidence="5">
    <location>
        <begin position="149"/>
        <end position="158"/>
    </location>
</feature>
<feature type="disulfide bond" evidence="5">
    <location>
        <begin position="522"/>
        <end position="531"/>
    </location>
</feature>
<feature type="disulfide bond" evidence="5">
    <location>
        <begin position="263"/>
        <end position="272"/>
    </location>
</feature>
<keyword evidence="1 5" id="KW-0245">EGF-like domain</keyword>
<dbReference type="InterPro" id="IPR000152">
    <property type="entry name" value="EGF-type_Asp/Asn_hydroxyl_site"/>
</dbReference>
<feature type="transmembrane region" description="Helical" evidence="7">
    <location>
        <begin position="1406"/>
        <end position="1432"/>
    </location>
</feature>
<feature type="domain" description="EGF-like" evidence="9">
    <location>
        <begin position="448"/>
        <end position="490"/>
    </location>
</feature>
<evidence type="ECO:0000256" key="7">
    <source>
        <dbReference type="SAM" id="Phobius"/>
    </source>
</evidence>
<feature type="disulfide bond" evidence="5">
    <location>
        <begin position="964"/>
        <end position="973"/>
    </location>
</feature>
<dbReference type="PRINTS" id="PR01983">
    <property type="entry name" value="NOTCH"/>
</dbReference>
<dbReference type="InterPro" id="IPR013320">
    <property type="entry name" value="ConA-like_dom_sf"/>
</dbReference>
<feature type="domain" description="EGF-like" evidence="9">
    <location>
        <begin position="275"/>
        <end position="311"/>
    </location>
</feature>
<dbReference type="PANTHER" id="PTHR12916">
    <property type="entry name" value="CYTOCHROME C OXIDASE POLYPEPTIDE VIC-2"/>
    <property type="match status" value="1"/>
</dbReference>
<evidence type="ECO:0000256" key="5">
    <source>
        <dbReference type="PROSITE-ProRule" id="PRU00076"/>
    </source>
</evidence>
<accession>A0ABM3SD39</accession>
<feature type="disulfide bond" evidence="5">
    <location>
        <begin position="1232"/>
        <end position="1242"/>
    </location>
</feature>
<evidence type="ECO:0000256" key="6">
    <source>
        <dbReference type="SAM" id="MobiDB-lite"/>
    </source>
</evidence>
<dbReference type="SMART" id="SM00179">
    <property type="entry name" value="EGF_CA"/>
    <property type="match status" value="16"/>
</dbReference>
<feature type="domain" description="EGF-like" evidence="9">
    <location>
        <begin position="313"/>
        <end position="350"/>
    </location>
</feature>
<keyword evidence="10" id="KW-1185">Reference proteome</keyword>
<proteinExistence type="predicted"/>
<sequence length="1468" mass="159154">MGDQIGEPMSESPVDGRVTEKLSLTLVNGRARELDRDQTSTSTSEHVLHETMALQTVAHLLTFCLSLSLLISVKNSFCNKNDTKCLSTSCQNDSTCKDFSKDSSCHCSGTAINLDKDCDHEKDPCFSSPCPGNATCVSAPGERRVLCRCPPGYSGTTCNTAIAPCGTNSCQHGGFCHQDPVHPVCICPAGYAGRFCELDHDECASSPCHNGAVCQDGINGYSCFCVPGYQGRHCDLEVDECVSEPCKNEATCLNEIGRYTCICPHDYSGVNCELEVDECRSQPCVSGATCQNAVEARFCDCAPGLLGDGCELSTDECASGPCLHGGLCVDGANRYSCNCMGSGFTGTHCETLMPPCWSKPCHNNATCEDSADNYTCHCWPGYTGAQCETDIDGCSSSPCQSDGECVELSSGEGHGRLAQLLSLSGRPEALGYICICPPGLTGVHCEEDVDECSSSPCQNGGTCENLPGTYTCRCPFDNRSGAFYGGRDCSDLLLSCTDHACLNNGTCIPHIHNGRHGFGCLCPSGYTGSRCETVTTLSFEGDGFLWVPSGSVTAKDSSCKIALRFQTVQPVALLLFRGDRDMFVILELLSGYVHLSIQVRDQPEVVLFISHNTSDGEWHAVEVTFAEAVTLALLDESCLGTCITRAPSPFGSDGSTCALQNSFLGGLPEGTAHSDVALLNVYNRPSIPSLVGCLQDVHLDSNPITPENISSGWSLNVKAGCTRKDWCESQPCHNRGRCLNLWLSYQCDCYRPYRGRSCHRAYVAGRFGQDDSTGYAAFHLDKSYGEAFTLSMFVRTHRPSGLLLALENGTCQYIRVWLEHGRLAMLTPGSPKSLVKFVLSDGNVHLISLKIKPNRIELYQSSQNLGFISAPTWRLQRGDVLYIGGLPDRQDTEVNGGFFKGCIQDIRLNNENLEFFPNSTSNAAQDAVLVNVTQGCPGDNLCEPNPCHNGGICHSLWDDFSCSCPASTAGKACQEVRWCELSPCPPRAQCQAVPRGFECIANAVFNGQSSEILFRSNGNITRELTNITFGFRTRDANAIILHAEKEPEFLNISIRDSQLLFQLQSGNSVYMLSLTSLQSVSDGVWHQVTLSMTDPRAQASRWQMQVDQRTPLVTSAVATGSLNFLKDDINIYVGERASDNTQGLRGCLSTIEISGIYLSYFENVHGFIRKPQEEQFLKISLHPVVTGCLQLNACNPDPCSHGGRCEDTYSSHHCTCPVGWSGAHCELDIDECLSNPCIHGNCSDRAAGYHCRCEPGYTGVNCESDVDNCQSHLCANGATCVSDASGYSCRCPGNFTGRFCRYTRLPSAVCGNEKTNLTCYNGGNCSEFQGEVKCVCWPGFTGEWHRRSEYPRARRCEKDIDECASDPCLNGGQCHDLLNKFQCVCDLAFAGARCELDLADDLLSDVFASIGSVTLALLLILFLAVVASVVAANKRATQGSYSPSRQEKDGSRVEMWSMTSPPAMERLI</sequence>
<keyword evidence="7" id="KW-1133">Transmembrane helix</keyword>
<dbReference type="Pfam" id="PF02210">
    <property type="entry name" value="Laminin_G_2"/>
    <property type="match status" value="3"/>
</dbReference>
<name>A0ABM3SD39_BALAC</name>
<feature type="disulfide bond" evidence="5">
    <location>
        <begin position="378"/>
        <end position="387"/>
    </location>
</feature>
<dbReference type="PRINTS" id="PR00010">
    <property type="entry name" value="EGFBLOOD"/>
</dbReference>
<dbReference type="InterPro" id="IPR000742">
    <property type="entry name" value="EGF"/>
</dbReference>
<dbReference type="InterPro" id="IPR013032">
    <property type="entry name" value="EGF-like_CS"/>
</dbReference>
<evidence type="ECO:0000313" key="11">
    <source>
        <dbReference type="RefSeq" id="XP_057387761.1"/>
    </source>
</evidence>
<evidence type="ECO:0000256" key="1">
    <source>
        <dbReference type="ARBA" id="ARBA00022536"/>
    </source>
</evidence>
<reference evidence="10" key="1">
    <citation type="submission" date="2025-05" db="UniProtKB">
        <authorList>
            <consortium name="RefSeq"/>
        </authorList>
    </citation>
    <scope>NUCLEOTIDE SEQUENCE [LARGE SCALE GENOMIC DNA]</scope>
</reference>
<feature type="domain" description="EGF-like" evidence="9">
    <location>
        <begin position="1190"/>
        <end position="1226"/>
    </location>
</feature>
<feature type="disulfide bond" evidence="5">
    <location>
        <begin position="225"/>
        <end position="234"/>
    </location>
</feature>
<dbReference type="PROSITE" id="PS50025">
    <property type="entry name" value="LAM_G_DOMAIN"/>
    <property type="match status" value="3"/>
</dbReference>
<feature type="domain" description="EGF-like" evidence="9">
    <location>
        <begin position="1359"/>
        <end position="1395"/>
    </location>
</feature>
<dbReference type="PROSITE" id="PS50026">
    <property type="entry name" value="EGF_3"/>
    <property type="match status" value="16"/>
</dbReference>
<feature type="domain" description="EGF-like" evidence="9">
    <location>
        <begin position="161"/>
        <end position="197"/>
    </location>
</feature>
<gene>
    <name evidence="11" type="primary">CRB1</name>
</gene>
<organism evidence="10 11">
    <name type="scientific">Balaenoptera acutorostrata</name>
    <name type="common">Common minke whale</name>
    <name type="synonym">Balaena rostrata</name>
    <dbReference type="NCBI Taxonomy" id="9767"/>
    <lineage>
        <taxon>Eukaryota</taxon>
        <taxon>Metazoa</taxon>
        <taxon>Chordata</taxon>
        <taxon>Craniata</taxon>
        <taxon>Vertebrata</taxon>
        <taxon>Euteleostomi</taxon>
        <taxon>Mammalia</taxon>
        <taxon>Eutheria</taxon>
        <taxon>Laurasiatheria</taxon>
        <taxon>Artiodactyla</taxon>
        <taxon>Whippomorpha</taxon>
        <taxon>Cetacea</taxon>
        <taxon>Mysticeti</taxon>
        <taxon>Balaenopteridae</taxon>
        <taxon>Balaenoptera</taxon>
    </lineage>
</organism>
<dbReference type="PROSITE" id="PS00010">
    <property type="entry name" value="ASX_HYDROXYL"/>
    <property type="match status" value="8"/>
</dbReference>
<feature type="domain" description="EGF-like" evidence="9">
    <location>
        <begin position="390"/>
        <end position="446"/>
    </location>
</feature>
<keyword evidence="3 5" id="KW-1015">Disulfide bond</keyword>
<feature type="disulfide bond" evidence="5">
    <location>
        <begin position="1216"/>
        <end position="1225"/>
    </location>
</feature>
<keyword evidence="7" id="KW-0812">Transmembrane</keyword>
<feature type="disulfide bond" evidence="5">
    <location>
        <begin position="749"/>
        <end position="758"/>
    </location>
</feature>
<feature type="domain" description="Laminin G" evidence="8">
    <location>
        <begin position="1001"/>
        <end position="1188"/>
    </location>
</feature>
<dbReference type="Gene3D" id="2.10.25.10">
    <property type="entry name" value="Laminin"/>
    <property type="match status" value="17"/>
</dbReference>
<feature type="disulfide bond" evidence="5">
    <location>
        <begin position="1291"/>
        <end position="1300"/>
    </location>
</feature>
<comment type="caution">
    <text evidence="5">Lacks conserved residue(s) required for the propagation of feature annotation.</text>
</comment>
<dbReference type="Pfam" id="PF12661">
    <property type="entry name" value="hEGF"/>
    <property type="match status" value="3"/>
</dbReference>
<feature type="region of interest" description="Disordered" evidence="6">
    <location>
        <begin position="1438"/>
        <end position="1468"/>
    </location>
</feature>
<dbReference type="GeneID" id="103020353"/>
<dbReference type="SMART" id="SM00181">
    <property type="entry name" value="EGF"/>
    <property type="match status" value="17"/>
</dbReference>
<evidence type="ECO:0000259" key="8">
    <source>
        <dbReference type="PROSITE" id="PS50025"/>
    </source>
</evidence>
<keyword evidence="4" id="KW-0325">Glycoprotein</keyword>
<dbReference type="SUPFAM" id="SSF57196">
    <property type="entry name" value="EGF/Laminin"/>
    <property type="match status" value="11"/>
</dbReference>
<feature type="domain" description="EGF-like" evidence="9">
    <location>
        <begin position="237"/>
        <end position="273"/>
    </location>
</feature>
<dbReference type="InterPro" id="IPR018097">
    <property type="entry name" value="EGF_Ca-bd_CS"/>
</dbReference>
<dbReference type="SUPFAM" id="SSF57184">
    <property type="entry name" value="Growth factor receptor domain"/>
    <property type="match status" value="1"/>
</dbReference>
<feature type="domain" description="EGF-like" evidence="9">
    <location>
        <begin position="1228"/>
        <end position="1263"/>
    </location>
</feature>
<dbReference type="PROSITE" id="PS01187">
    <property type="entry name" value="EGF_CA"/>
    <property type="match status" value="4"/>
</dbReference>
<dbReference type="Pfam" id="PF00008">
    <property type="entry name" value="EGF"/>
    <property type="match status" value="11"/>
</dbReference>
<dbReference type="Gene3D" id="2.60.120.200">
    <property type="match status" value="3"/>
</dbReference>
<dbReference type="SUPFAM" id="SSF49899">
    <property type="entry name" value="Concanavalin A-like lectins/glucanases"/>
    <property type="match status" value="3"/>
</dbReference>
<feature type="domain" description="Laminin G" evidence="8">
    <location>
        <begin position="765"/>
        <end position="936"/>
    </location>
</feature>
<evidence type="ECO:0000256" key="4">
    <source>
        <dbReference type="ARBA" id="ARBA00023180"/>
    </source>
</evidence>
<feature type="domain" description="EGF-like" evidence="9">
    <location>
        <begin position="723"/>
        <end position="759"/>
    </location>
</feature>
<dbReference type="CDD" id="cd00054">
    <property type="entry name" value="EGF_CA"/>
    <property type="match status" value="13"/>
</dbReference>
<dbReference type="PROSITE" id="PS01186">
    <property type="entry name" value="EGF_2"/>
    <property type="match status" value="8"/>
</dbReference>
<evidence type="ECO:0000313" key="10">
    <source>
        <dbReference type="Proteomes" id="UP001652580"/>
    </source>
</evidence>
<feature type="domain" description="Laminin G" evidence="8">
    <location>
        <begin position="534"/>
        <end position="721"/>
    </location>
</feature>
<dbReference type="InterPro" id="IPR001791">
    <property type="entry name" value="Laminin_G"/>
</dbReference>
<dbReference type="PANTHER" id="PTHR12916:SF14">
    <property type="entry name" value="CRUMBS 1, CELL POLARITY COMPLEX COMPONENT"/>
    <property type="match status" value="1"/>
</dbReference>
<reference evidence="11" key="2">
    <citation type="submission" date="2025-08" db="UniProtKB">
        <authorList>
            <consortium name="RefSeq"/>
        </authorList>
    </citation>
    <scope>IDENTIFICATION</scope>
</reference>
<feature type="domain" description="EGF-like" evidence="9">
    <location>
        <begin position="1265"/>
        <end position="1301"/>
    </location>
</feature>
<dbReference type="Proteomes" id="UP001652580">
    <property type="component" value="Chromosome 1"/>
</dbReference>
<feature type="domain" description="EGF-like" evidence="9">
    <location>
        <begin position="492"/>
        <end position="532"/>
    </location>
</feature>
<feature type="disulfide bond" evidence="5">
    <location>
        <begin position="130"/>
        <end position="147"/>
    </location>
</feature>
<protein>
    <submittedName>
        <fullName evidence="11">Protein crumbs homolog 1 isoform X1</fullName>
    </submittedName>
</protein>
<dbReference type="RefSeq" id="XP_057387761.1">
    <property type="nucleotide sequence ID" value="XM_057531778.1"/>
</dbReference>
<dbReference type="PROSITE" id="PS00022">
    <property type="entry name" value="EGF_1"/>
    <property type="match status" value="14"/>
</dbReference>
<dbReference type="InterPro" id="IPR001881">
    <property type="entry name" value="EGF-like_Ca-bd_dom"/>
</dbReference>
<feature type="disulfide bond" evidence="5">
    <location>
        <begin position="187"/>
        <end position="196"/>
    </location>
</feature>
<evidence type="ECO:0000259" key="9">
    <source>
        <dbReference type="PROSITE" id="PS50026"/>
    </source>
</evidence>
<keyword evidence="2" id="KW-0677">Repeat</keyword>
<evidence type="ECO:0000256" key="2">
    <source>
        <dbReference type="ARBA" id="ARBA00022737"/>
    </source>
</evidence>
<feature type="disulfide bond" evidence="5">
    <location>
        <begin position="1253"/>
        <end position="1262"/>
    </location>
</feature>
<feature type="disulfide bond" evidence="5">
    <location>
        <begin position="301"/>
        <end position="310"/>
    </location>
</feature>
<dbReference type="SMART" id="SM00282">
    <property type="entry name" value="LamG"/>
    <property type="match status" value="3"/>
</dbReference>